<comment type="caution">
    <text evidence="1">The sequence shown here is derived from an EMBL/GenBank/DDBJ whole genome shotgun (WGS) entry which is preliminary data.</text>
</comment>
<evidence type="ECO:0000313" key="1">
    <source>
        <dbReference type="EMBL" id="SMC38301.1"/>
    </source>
</evidence>
<dbReference type="Proteomes" id="UP000192328">
    <property type="component" value="Unassembled WGS sequence"/>
</dbReference>
<sequence length="202" mass="22519">MRKLAAVMAALIFLILPAAGCCETVSGISDWFSTPTATPSPDAFRFRDGIRWGMNKQQVQALEPTPMTERNSDDNTLSIMKTNGKVTVSRFTADLVFMFREDRLLMITYEFKSQTLANDYAYLSAALSSLYGEKAPAEPMKIKALMDGINPNLYKTEMIREPGVWTTSDGTTVYLYYYSSDAFAIMYVSPGLGSRVYQTNGL</sequence>
<reference evidence="1" key="1">
    <citation type="submission" date="2017-04" db="EMBL/GenBank/DDBJ databases">
        <authorList>
            <person name="Varghese N."/>
            <person name="Submissions S."/>
        </authorList>
    </citation>
    <scope>NUCLEOTIDE SEQUENCE</scope>
    <source>
        <strain evidence="1">WTE2008</strain>
    </source>
</reference>
<proteinExistence type="predicted"/>
<gene>
    <name evidence="1" type="ORF">SAMN06297397_0456</name>
</gene>
<accession>A0AC61PI43</accession>
<organism evidence="1 2">
    <name type="scientific">Aristaeella lactis</name>
    <dbReference type="NCBI Taxonomy" id="3046383"/>
    <lineage>
        <taxon>Bacteria</taxon>
        <taxon>Bacillati</taxon>
        <taxon>Bacillota</taxon>
        <taxon>Clostridia</taxon>
        <taxon>Eubacteriales</taxon>
        <taxon>Aristaeellaceae</taxon>
        <taxon>Aristaeella</taxon>
    </lineage>
</organism>
<dbReference type="EMBL" id="FWXZ01000001">
    <property type="protein sequence ID" value="SMC38301.1"/>
    <property type="molecule type" value="Genomic_DNA"/>
</dbReference>
<keyword evidence="2" id="KW-1185">Reference proteome</keyword>
<evidence type="ECO:0000313" key="2">
    <source>
        <dbReference type="Proteomes" id="UP000192328"/>
    </source>
</evidence>
<name>A0AC61PI43_9FIRM</name>
<protein>
    <submittedName>
        <fullName evidence="1">Uncharacterized protein</fullName>
    </submittedName>
</protein>